<dbReference type="Proteomes" id="UP001154282">
    <property type="component" value="Unassembled WGS sequence"/>
</dbReference>
<evidence type="ECO:0000313" key="5">
    <source>
        <dbReference type="Proteomes" id="UP001154282"/>
    </source>
</evidence>
<protein>
    <recommendedName>
        <fullName evidence="6">Transmembrane protein</fullName>
    </recommendedName>
</protein>
<accession>A0AAV0RLH8</accession>
<proteinExistence type="predicted"/>
<dbReference type="AlphaFoldDB" id="A0AAV0RLH8"/>
<keyword evidence="2" id="KW-1133">Transmembrane helix</keyword>
<dbReference type="EMBL" id="CAMGYJ010000011">
    <property type="protein sequence ID" value="CAI0558252.1"/>
    <property type="molecule type" value="Genomic_DNA"/>
</dbReference>
<evidence type="ECO:0000313" key="3">
    <source>
        <dbReference type="EMBL" id="CAI0558252.1"/>
    </source>
</evidence>
<keyword evidence="2" id="KW-0812">Transmembrane</keyword>
<evidence type="ECO:0000256" key="2">
    <source>
        <dbReference type="SAM" id="Phobius"/>
    </source>
</evidence>
<name>A0AAV0RLH8_9ROSI</name>
<gene>
    <name evidence="3" type="ORF">LITE_LOCUS48699</name>
    <name evidence="4" type="ORF">LITE_LOCUS48778</name>
</gene>
<feature type="compositionally biased region" description="Basic residues" evidence="1">
    <location>
        <begin position="20"/>
        <end position="30"/>
    </location>
</feature>
<feature type="region of interest" description="Disordered" evidence="1">
    <location>
        <begin position="1"/>
        <end position="30"/>
    </location>
</feature>
<evidence type="ECO:0000256" key="1">
    <source>
        <dbReference type="SAM" id="MobiDB-lite"/>
    </source>
</evidence>
<dbReference type="EMBL" id="CAMGYJ010000011">
    <property type="protein sequence ID" value="CAI0558435.1"/>
    <property type="molecule type" value="Genomic_DNA"/>
</dbReference>
<comment type="caution">
    <text evidence="4">The sequence shown here is derived from an EMBL/GenBank/DDBJ whole genome shotgun (WGS) entry which is preliminary data.</text>
</comment>
<sequence>MEKSKRCATLLDDDAERSHNGKHRRRPPQSHNKIRHRFIIVVAVWIAVASSLFLRAFTAPTTIFAIPLLHSPP</sequence>
<evidence type="ECO:0008006" key="6">
    <source>
        <dbReference type="Google" id="ProtNLM"/>
    </source>
</evidence>
<feature type="transmembrane region" description="Helical" evidence="2">
    <location>
        <begin position="38"/>
        <end position="66"/>
    </location>
</feature>
<reference evidence="4" key="1">
    <citation type="submission" date="2022-08" db="EMBL/GenBank/DDBJ databases">
        <authorList>
            <person name="Gutierrez-Valencia J."/>
        </authorList>
    </citation>
    <scope>NUCLEOTIDE SEQUENCE</scope>
</reference>
<keyword evidence="5" id="KW-1185">Reference proteome</keyword>
<evidence type="ECO:0000313" key="4">
    <source>
        <dbReference type="EMBL" id="CAI0558435.1"/>
    </source>
</evidence>
<organism evidence="4 5">
    <name type="scientific">Linum tenue</name>
    <dbReference type="NCBI Taxonomy" id="586396"/>
    <lineage>
        <taxon>Eukaryota</taxon>
        <taxon>Viridiplantae</taxon>
        <taxon>Streptophyta</taxon>
        <taxon>Embryophyta</taxon>
        <taxon>Tracheophyta</taxon>
        <taxon>Spermatophyta</taxon>
        <taxon>Magnoliopsida</taxon>
        <taxon>eudicotyledons</taxon>
        <taxon>Gunneridae</taxon>
        <taxon>Pentapetalae</taxon>
        <taxon>rosids</taxon>
        <taxon>fabids</taxon>
        <taxon>Malpighiales</taxon>
        <taxon>Linaceae</taxon>
        <taxon>Linum</taxon>
    </lineage>
</organism>
<keyword evidence="2" id="KW-0472">Membrane</keyword>